<reference evidence="1" key="1">
    <citation type="journal article" date="2015" name="Nature">
        <title>Complex archaea that bridge the gap between prokaryotes and eukaryotes.</title>
        <authorList>
            <person name="Spang A."/>
            <person name="Saw J.H."/>
            <person name="Jorgensen S.L."/>
            <person name="Zaremba-Niedzwiedzka K."/>
            <person name="Martijn J."/>
            <person name="Lind A.E."/>
            <person name="van Eijk R."/>
            <person name="Schleper C."/>
            <person name="Guy L."/>
            <person name="Ettema T.J."/>
        </authorList>
    </citation>
    <scope>NUCLEOTIDE SEQUENCE</scope>
</reference>
<dbReference type="AlphaFoldDB" id="A0A0F9QBJ3"/>
<dbReference type="EMBL" id="LAZR01002107">
    <property type="protein sequence ID" value="KKN34412.1"/>
    <property type="molecule type" value="Genomic_DNA"/>
</dbReference>
<sequence>MSESFKSLEVVCPTCGLTKNINVPAAIFAQKKFGTIKIQIPINAVCPDHQFIVFVDTKGIIRGYDKIDLQVTSLSSETATDVDRSPNLRKLIQIFGIYGIFSLIHSKIFNYPVYIIKDKQFEYSEEALNTIGDMILPEIFSGDQTIHLLDDSDINKLEIKEKDAFVIDTQQHIYQTPWKEKVKFEKQILGRALDIIDENEQLKLLQQEISNLFKEVEYTLTILDDVKEISASELIRQISKSLNIPSIKSYRVSLIKELIKRRNSPAEANKIKTRFRKLGSKFNRL</sequence>
<evidence type="ECO:0000313" key="1">
    <source>
        <dbReference type="EMBL" id="KKN34412.1"/>
    </source>
</evidence>
<proteinExistence type="predicted"/>
<protein>
    <submittedName>
        <fullName evidence="1">Uncharacterized protein</fullName>
    </submittedName>
</protein>
<name>A0A0F9QBJ3_9ZZZZ</name>
<comment type="caution">
    <text evidence="1">The sequence shown here is derived from an EMBL/GenBank/DDBJ whole genome shotgun (WGS) entry which is preliminary data.</text>
</comment>
<gene>
    <name evidence="1" type="ORF">LCGC14_0793880</name>
</gene>
<organism evidence="1">
    <name type="scientific">marine sediment metagenome</name>
    <dbReference type="NCBI Taxonomy" id="412755"/>
    <lineage>
        <taxon>unclassified sequences</taxon>
        <taxon>metagenomes</taxon>
        <taxon>ecological metagenomes</taxon>
    </lineage>
</organism>
<accession>A0A0F9QBJ3</accession>